<comment type="caution">
    <text evidence="2">The sequence shown here is derived from an EMBL/GenBank/DDBJ whole genome shotgun (WGS) entry which is preliminary data.</text>
</comment>
<dbReference type="InterPro" id="IPR001387">
    <property type="entry name" value="Cro/C1-type_HTH"/>
</dbReference>
<dbReference type="Pfam" id="PF04149">
    <property type="entry name" value="DUF397"/>
    <property type="match status" value="1"/>
</dbReference>
<dbReference type="Pfam" id="PF13560">
    <property type="entry name" value="HTH_31"/>
    <property type="match status" value="1"/>
</dbReference>
<dbReference type="InterPro" id="IPR007278">
    <property type="entry name" value="DUF397"/>
</dbReference>
<proteinExistence type="predicted"/>
<dbReference type="Pfam" id="PF19054">
    <property type="entry name" value="DUF5753"/>
    <property type="match status" value="1"/>
</dbReference>
<accession>A0ABV9E1X5</accession>
<dbReference type="EMBL" id="JBHSFQ010000021">
    <property type="protein sequence ID" value="MFC4564169.1"/>
    <property type="molecule type" value="Genomic_DNA"/>
</dbReference>
<dbReference type="Proteomes" id="UP001595923">
    <property type="component" value="Unassembled WGS sequence"/>
</dbReference>
<dbReference type="RefSeq" id="WP_378577043.1">
    <property type="nucleotide sequence ID" value="NZ_JBHSFQ010000021.1"/>
</dbReference>
<dbReference type="SUPFAM" id="SSF47413">
    <property type="entry name" value="lambda repressor-like DNA-binding domains"/>
    <property type="match status" value="1"/>
</dbReference>
<evidence type="ECO:0000259" key="1">
    <source>
        <dbReference type="PROSITE" id="PS50943"/>
    </source>
</evidence>
<dbReference type="InterPro" id="IPR010982">
    <property type="entry name" value="Lambda_DNA-bd_dom_sf"/>
</dbReference>
<evidence type="ECO:0000313" key="3">
    <source>
        <dbReference type="Proteomes" id="UP001595923"/>
    </source>
</evidence>
<dbReference type="Gene3D" id="1.10.260.40">
    <property type="entry name" value="lambda repressor-like DNA-binding domains"/>
    <property type="match status" value="1"/>
</dbReference>
<organism evidence="2 3">
    <name type="scientific">Nocardiopsis mangrovi</name>
    <dbReference type="NCBI Taxonomy" id="1179818"/>
    <lineage>
        <taxon>Bacteria</taxon>
        <taxon>Bacillati</taxon>
        <taxon>Actinomycetota</taxon>
        <taxon>Actinomycetes</taxon>
        <taxon>Streptosporangiales</taxon>
        <taxon>Nocardiopsidaceae</taxon>
        <taxon>Nocardiopsis</taxon>
    </lineage>
</organism>
<reference evidence="3" key="1">
    <citation type="journal article" date="2019" name="Int. J. Syst. Evol. Microbiol.">
        <title>The Global Catalogue of Microorganisms (GCM) 10K type strain sequencing project: providing services to taxonomists for standard genome sequencing and annotation.</title>
        <authorList>
            <consortium name="The Broad Institute Genomics Platform"/>
            <consortium name="The Broad Institute Genome Sequencing Center for Infectious Disease"/>
            <person name="Wu L."/>
            <person name="Ma J."/>
        </authorList>
    </citation>
    <scope>NUCLEOTIDE SEQUENCE [LARGE SCALE GENOMIC DNA]</scope>
    <source>
        <strain evidence="3">XZYJ18</strain>
    </source>
</reference>
<feature type="domain" description="HTH cro/C1-type" evidence="1">
    <location>
        <begin position="11"/>
        <end position="47"/>
    </location>
</feature>
<dbReference type="CDD" id="cd00093">
    <property type="entry name" value="HTH_XRE"/>
    <property type="match status" value="1"/>
</dbReference>
<sequence length="311" mass="33845">MSSGDDFAAALKAQIEQSTMNQTQLAKRTGWSKSQISALATGRSSPKGREVVQELDTALNAGGMLLRRWLDAKRRDAQPEWLRRIDGVDEAATEIRIFQPFILPHVAQSPGYARSILRMGRPLDTSDQIEAAVERRMARSLRLLREDGPRISITVPHAVVRAAPDIAPDALEYLLRMPESCCVQVLPDGIHLAAATGAFRLISFAERLPVAFCEHAAGGCAGRPPARGGAVRCCGEPVASMGAGSGRITQEDRGDRMNEFHKSSYSTAGGECVEVAEGDATRVRDTRYRDGVTLTVPASEWRAFLADVDRF</sequence>
<gene>
    <name evidence="2" type="ORF">ACFO4E_20100</name>
</gene>
<name>A0ABV9E1X5_9ACTN</name>
<dbReference type="SMART" id="SM00530">
    <property type="entry name" value="HTH_XRE"/>
    <property type="match status" value="1"/>
</dbReference>
<protein>
    <submittedName>
        <fullName evidence="2">Scr1 family TA system antitoxin-like transcriptional regulator</fullName>
    </submittedName>
</protein>
<keyword evidence="3" id="KW-1185">Reference proteome</keyword>
<evidence type="ECO:0000313" key="2">
    <source>
        <dbReference type="EMBL" id="MFC4564169.1"/>
    </source>
</evidence>
<dbReference type="InterPro" id="IPR043917">
    <property type="entry name" value="DUF5753"/>
</dbReference>
<dbReference type="PROSITE" id="PS50943">
    <property type="entry name" value="HTH_CROC1"/>
    <property type="match status" value="1"/>
</dbReference>